<name>A0ABS6ZCP0_9ACTN</name>
<feature type="transmembrane region" description="Helical" evidence="2">
    <location>
        <begin position="53"/>
        <end position="74"/>
    </location>
</feature>
<feature type="region of interest" description="Disordered" evidence="1">
    <location>
        <begin position="81"/>
        <end position="131"/>
    </location>
</feature>
<feature type="compositionally biased region" description="Low complexity" evidence="1">
    <location>
        <begin position="1"/>
        <end position="10"/>
    </location>
</feature>
<evidence type="ECO:0000256" key="2">
    <source>
        <dbReference type="SAM" id="Phobius"/>
    </source>
</evidence>
<keyword evidence="2" id="KW-1133">Transmembrane helix</keyword>
<evidence type="ECO:0008006" key="5">
    <source>
        <dbReference type="Google" id="ProtNLM"/>
    </source>
</evidence>
<proteinExistence type="predicted"/>
<sequence>MSNQHPGQGWPTPPAGPPAADGYAPGYGTPGGPPNAYPAGPAAPAAPASHRTAWIGAGATLAAAVITVFGAYLLSPNGNGGGAKNPPQAATPAAPQAPSSAPAAAPAAPGSSASPAASAAATPSQESAAGAAGTVRWEGALVIAYAEDKDLDSTPPVRSEINSENDFAVFQFTGRMLRPERGAKALVWAEAGKVPSYADCAGVVDTQGTAKDFAMKTGMVVCGRTNAGRVVRLTVKQLAGDASKTQGTFDVVVWNKAT</sequence>
<organism evidence="3 4">
    <name type="scientific">Streptomyces bambusae</name>
    <dbReference type="NCBI Taxonomy" id="1550616"/>
    <lineage>
        <taxon>Bacteria</taxon>
        <taxon>Bacillati</taxon>
        <taxon>Actinomycetota</taxon>
        <taxon>Actinomycetes</taxon>
        <taxon>Kitasatosporales</taxon>
        <taxon>Streptomycetaceae</taxon>
        <taxon>Streptomyces</taxon>
    </lineage>
</organism>
<dbReference type="EMBL" id="WTFF01000164">
    <property type="protein sequence ID" value="MBW5484430.1"/>
    <property type="molecule type" value="Genomic_DNA"/>
</dbReference>
<keyword evidence="4" id="KW-1185">Reference proteome</keyword>
<feature type="compositionally biased region" description="Low complexity" evidence="1">
    <location>
        <begin position="84"/>
        <end position="131"/>
    </location>
</feature>
<dbReference type="Proteomes" id="UP000812013">
    <property type="component" value="Unassembled WGS sequence"/>
</dbReference>
<keyword evidence="2" id="KW-0812">Transmembrane</keyword>
<feature type="region of interest" description="Disordered" evidence="1">
    <location>
        <begin position="1"/>
        <end position="31"/>
    </location>
</feature>
<keyword evidence="2" id="KW-0472">Membrane</keyword>
<comment type="caution">
    <text evidence="3">The sequence shown here is derived from an EMBL/GenBank/DDBJ whole genome shotgun (WGS) entry which is preliminary data.</text>
</comment>
<evidence type="ECO:0000313" key="4">
    <source>
        <dbReference type="Proteomes" id="UP000812013"/>
    </source>
</evidence>
<reference evidence="3 4" key="1">
    <citation type="submission" date="2019-12" db="EMBL/GenBank/DDBJ databases">
        <title>Genome sequence of Streptomyces bambusae.</title>
        <authorList>
            <person name="Bansal K."/>
            <person name="Choksket S."/>
            <person name="Korpole S."/>
            <person name="Patil P.B."/>
        </authorList>
    </citation>
    <scope>NUCLEOTIDE SEQUENCE [LARGE SCALE GENOMIC DNA]</scope>
    <source>
        <strain evidence="3 4">SK60</strain>
    </source>
</reference>
<protein>
    <recommendedName>
        <fullName evidence="5">Serine/threonine protein kinase</fullName>
    </recommendedName>
</protein>
<evidence type="ECO:0000313" key="3">
    <source>
        <dbReference type="EMBL" id="MBW5484430.1"/>
    </source>
</evidence>
<evidence type="ECO:0000256" key="1">
    <source>
        <dbReference type="SAM" id="MobiDB-lite"/>
    </source>
</evidence>
<dbReference type="RefSeq" id="WP_219668909.1">
    <property type="nucleotide sequence ID" value="NZ_WTFF01000164.1"/>
</dbReference>
<gene>
    <name evidence="3" type="ORF">GPJ59_21740</name>
</gene>
<accession>A0ABS6ZCP0</accession>
<feature type="compositionally biased region" description="Low complexity" evidence="1">
    <location>
        <begin position="18"/>
        <end position="27"/>
    </location>
</feature>